<comment type="similarity">
    <text evidence="2">Belongs to the ABC transporter superfamily. ABCB family. Multidrug resistance exporter (TC 3.A.1.201) subfamily.</text>
</comment>
<dbReference type="Pfam" id="PF00005">
    <property type="entry name" value="ABC_tran"/>
    <property type="match status" value="2"/>
</dbReference>
<gene>
    <name evidence="14" type="ORF">BZG36_04954</name>
</gene>
<dbReference type="PROSITE" id="PS00211">
    <property type="entry name" value="ABC_TRANSPORTER_1"/>
    <property type="match status" value="2"/>
</dbReference>
<evidence type="ECO:0000256" key="7">
    <source>
        <dbReference type="ARBA" id="ARBA00022840"/>
    </source>
</evidence>
<dbReference type="Proteomes" id="UP000242875">
    <property type="component" value="Unassembled WGS sequence"/>
</dbReference>
<dbReference type="Gene3D" id="1.20.1560.10">
    <property type="entry name" value="ABC transporter type 1, transmembrane domain"/>
    <property type="match status" value="1"/>
</dbReference>
<feature type="transmembrane region" description="Helical" evidence="11">
    <location>
        <begin position="374"/>
        <end position="393"/>
    </location>
</feature>
<dbReference type="FunFam" id="1.20.1560.10:FF:000018">
    <property type="entry name" value="ATP-binding cassette subfamily B member 11"/>
    <property type="match status" value="1"/>
</dbReference>
<evidence type="ECO:0000259" key="12">
    <source>
        <dbReference type="PROSITE" id="PS50893"/>
    </source>
</evidence>
<dbReference type="SUPFAM" id="SSF52540">
    <property type="entry name" value="P-loop containing nucleoside triphosphate hydrolases"/>
    <property type="match status" value="2"/>
</dbReference>
<dbReference type="InterPro" id="IPR017871">
    <property type="entry name" value="ABC_transporter-like_CS"/>
</dbReference>
<evidence type="ECO:0000256" key="5">
    <source>
        <dbReference type="ARBA" id="ARBA00022737"/>
    </source>
</evidence>
<dbReference type="CDD" id="cd18578">
    <property type="entry name" value="ABC_6TM_Pgp_ABCB1_D2_like"/>
    <property type="match status" value="1"/>
</dbReference>
<dbReference type="GO" id="GO:0015421">
    <property type="term" value="F:ABC-type oligopeptide transporter activity"/>
    <property type="evidence" value="ECO:0007669"/>
    <property type="project" value="TreeGrafter"/>
</dbReference>
<keyword evidence="15" id="KW-1185">Reference proteome</keyword>
<feature type="compositionally biased region" description="Basic and acidic residues" evidence="10">
    <location>
        <begin position="54"/>
        <end position="77"/>
    </location>
</feature>
<feature type="transmembrane region" description="Helical" evidence="11">
    <location>
        <begin position="237"/>
        <end position="256"/>
    </location>
</feature>
<dbReference type="PANTHER" id="PTHR43394:SF27">
    <property type="entry name" value="ATP-DEPENDENT TRANSLOCASE ABCB1-LIKE"/>
    <property type="match status" value="1"/>
</dbReference>
<feature type="transmembrane region" description="Helical" evidence="11">
    <location>
        <begin position="158"/>
        <end position="185"/>
    </location>
</feature>
<feature type="transmembrane region" description="Helical" evidence="11">
    <location>
        <begin position="341"/>
        <end position="362"/>
    </location>
</feature>
<feature type="transmembrane region" description="Helical" evidence="11">
    <location>
        <begin position="262"/>
        <end position="283"/>
    </location>
</feature>
<dbReference type="SMART" id="SM00382">
    <property type="entry name" value="AAA"/>
    <property type="match status" value="2"/>
</dbReference>
<feature type="transmembrane region" description="Helical" evidence="11">
    <location>
        <begin position="1047"/>
        <end position="1065"/>
    </location>
</feature>
<dbReference type="OrthoDB" id="6500128at2759"/>
<dbReference type="Gene3D" id="3.40.50.300">
    <property type="entry name" value="P-loop containing nucleotide triphosphate hydrolases"/>
    <property type="match status" value="2"/>
</dbReference>
<evidence type="ECO:0000256" key="11">
    <source>
        <dbReference type="SAM" id="Phobius"/>
    </source>
</evidence>
<dbReference type="EMBL" id="MVBO01000192">
    <property type="protein sequence ID" value="OZJ02078.1"/>
    <property type="molecule type" value="Genomic_DNA"/>
</dbReference>
<dbReference type="GO" id="GO:0090374">
    <property type="term" value="P:oligopeptide export from mitochondrion"/>
    <property type="evidence" value="ECO:0007669"/>
    <property type="project" value="TreeGrafter"/>
</dbReference>
<dbReference type="GO" id="GO:0005743">
    <property type="term" value="C:mitochondrial inner membrane"/>
    <property type="evidence" value="ECO:0007669"/>
    <property type="project" value="TreeGrafter"/>
</dbReference>
<evidence type="ECO:0000256" key="1">
    <source>
        <dbReference type="ARBA" id="ARBA00004141"/>
    </source>
</evidence>
<feature type="domain" description="ABC transmembrane type-1" evidence="13">
    <location>
        <begin position="114"/>
        <end position="404"/>
    </location>
</feature>
<dbReference type="SUPFAM" id="SSF90123">
    <property type="entry name" value="ABC transporter transmembrane region"/>
    <property type="match status" value="2"/>
</dbReference>
<keyword evidence="8 11" id="KW-1133">Transmembrane helix</keyword>
<dbReference type="InterPro" id="IPR011527">
    <property type="entry name" value="ABC1_TM_dom"/>
</dbReference>
<feature type="transmembrane region" description="Helical" evidence="11">
    <location>
        <begin position="783"/>
        <end position="805"/>
    </location>
</feature>
<evidence type="ECO:0000256" key="10">
    <source>
        <dbReference type="SAM" id="MobiDB-lite"/>
    </source>
</evidence>
<dbReference type="InterPro" id="IPR039421">
    <property type="entry name" value="Type_1_exporter"/>
</dbReference>
<name>A0A261XUQ5_9FUNG</name>
<evidence type="ECO:0000256" key="2">
    <source>
        <dbReference type="ARBA" id="ARBA00007577"/>
    </source>
</evidence>
<feature type="transmembrane region" description="Helical" evidence="11">
    <location>
        <begin position="830"/>
        <end position="856"/>
    </location>
</feature>
<keyword evidence="3" id="KW-0813">Transport</keyword>
<comment type="caution">
    <text evidence="14">The sequence shown here is derived from an EMBL/GenBank/DDBJ whole genome shotgun (WGS) entry which is preliminary data.</text>
</comment>
<comment type="subcellular location">
    <subcellularLocation>
        <location evidence="1">Membrane</location>
        <topology evidence="1">Multi-pass membrane protein</topology>
    </subcellularLocation>
</comment>
<evidence type="ECO:0000256" key="6">
    <source>
        <dbReference type="ARBA" id="ARBA00022741"/>
    </source>
</evidence>
<feature type="region of interest" description="Disordered" evidence="10">
    <location>
        <begin position="1"/>
        <end position="77"/>
    </location>
</feature>
<feature type="domain" description="ABC transporter" evidence="12">
    <location>
        <begin position="1110"/>
        <end position="1342"/>
    </location>
</feature>
<dbReference type="PANTHER" id="PTHR43394">
    <property type="entry name" value="ATP-DEPENDENT PERMEASE MDL1, MITOCHONDRIAL"/>
    <property type="match status" value="1"/>
</dbReference>
<feature type="domain" description="ABC transmembrane type-1" evidence="13">
    <location>
        <begin position="785"/>
        <end position="1076"/>
    </location>
</feature>
<keyword evidence="6" id="KW-0547">Nucleotide-binding</keyword>
<feature type="transmembrane region" description="Helical" evidence="11">
    <location>
        <begin position="908"/>
        <end position="927"/>
    </location>
</feature>
<dbReference type="GO" id="GO:0005524">
    <property type="term" value="F:ATP binding"/>
    <property type="evidence" value="ECO:0007669"/>
    <property type="project" value="UniProtKB-KW"/>
</dbReference>
<dbReference type="CDD" id="cd18577">
    <property type="entry name" value="ABC_6TM_Pgp_ABCB1_D1_like"/>
    <property type="match status" value="1"/>
</dbReference>
<dbReference type="FunFam" id="1.20.1560.10:FF:000009">
    <property type="entry name" value="ABC transporter B family member 1"/>
    <property type="match status" value="1"/>
</dbReference>
<dbReference type="GO" id="GO:0016887">
    <property type="term" value="F:ATP hydrolysis activity"/>
    <property type="evidence" value="ECO:0007669"/>
    <property type="project" value="InterPro"/>
</dbReference>
<feature type="transmembrane region" description="Helical" evidence="11">
    <location>
        <begin position="933"/>
        <end position="950"/>
    </location>
</feature>
<evidence type="ECO:0000259" key="13">
    <source>
        <dbReference type="PROSITE" id="PS50929"/>
    </source>
</evidence>
<dbReference type="InterPro" id="IPR003439">
    <property type="entry name" value="ABC_transporter-like_ATP-bd"/>
</dbReference>
<sequence>MTNPLEVEEAIAEKSVPTLDPATVTNAMGATPEKNTYPVDPVRRSSTNSTETIVGEKSEKASEAEQTSKSEAEEEPKKKGFFAKFKREKKPKDPVVPYWKLYRFATPRDRLMILISIIFSAGVGALQPASITIFGQFLNQLGGASMAQQTGDELVQSVIPTILIFVYMGTGMFVAAYITHSFWVLTGENQTRRIRELYVHSVLRQDQGWFDKAEEGSLTTRLASDTQLIQDGISDKAGLAVQCIAQFLAGYIVAFIKGWKLALVLLASIPALGIVGSLMIAVITKFVGQGQNAYAEAGAVAEQVISGIRTVYSFSLQERFQKRYEEKLQIAYKSDVRKGQAIGLGFGAFLFTMFCTYGLAFWYGAKLVRDEGFAGANVLVVFMSMMMGTMALIQLPPQVSAMGSAQGAAYRIFATIDRIPVIDTANEGGLKLENGLSGNIVFKDVKFHYPSRPDVTILKSLNLEIKPGMTVAFVGPSGSGKSTSVGLIQRFYDPESGAVYIDGHDIKEYNVSWLRENIGVVSQEPVLFNTTIKQNLLMGAVGEITEKQIIAACKKANCHTFISQLPNGYDTSVGEHGGMMSGGQKQRIAIARALLKDPKILLLDEATSALDTASERLVQSALDAAAKDRTTVVIAHRLSTIKNADLIVVMDHGDLVEQGTHDELLNLKGVYYELVQKQKIKMSAEGMAEEGKEAEDRVLEDNDLNQEELENALAAETLEMTREITREVTNNQGAVVATVLDMETGVSAAKAKRQAEREEAKMLMKRKAPVWDVLRMMKPEWPLMAMGCIGAAVAGAIFPMFAYMFSKIVNTLVFDLQSTPTPPPFQGTNLYAFIFVCLGIASLIAFTMQVATFELAGARMTRRLRALCFKVLMRQEVGFFDEEGHSLGALTSRLAIDAANVNEMVTKVWGDFVQLIVTSIVGLAIAFSASWKLTLVVLCLVPFIAFGTFYESRIHRGYEDETKMAYEESGEIAAESFKEIRTVAALTKEKFFEKKYSANIERPHRLAIKKAWTSSLGFAVTQGFQMYANAIGFYAGIRFVADGSVPYPALLQVIMAIMITAAGLGRTSNFAGTFAKAKLSAIKTFDMLERHTLIDPEEPGEEPENIDGNFSFENVAFTYPARPDIPIFRGKFNLEGKNKQTIALVGPSGCGKSTTIGMLQRWYDAKSGKVSIDGRNVKNYQLKYLRKHMALVSQEPVLFDMSIRDNILFGSEDMNVSEERLAEVARMANIHKFIGELPQGYDTRVGDKGGQLSGGQKQRVAIARAMIRNPKLLLLDEATSALDSESEKLVQEALDNALEGRTTITIAHRLSTIQNADVIAVVKDGKICELGTHFELLALNGV</sequence>
<dbReference type="CDD" id="cd03249">
    <property type="entry name" value="ABC_MTABC3_MDL1_MDL2"/>
    <property type="match status" value="2"/>
</dbReference>
<dbReference type="PROSITE" id="PS50929">
    <property type="entry name" value="ABC_TM1F"/>
    <property type="match status" value="2"/>
</dbReference>
<feature type="compositionally biased region" description="Acidic residues" evidence="10">
    <location>
        <begin position="1"/>
        <end position="10"/>
    </location>
</feature>
<keyword evidence="4 11" id="KW-0812">Transmembrane</keyword>
<dbReference type="InterPro" id="IPR003593">
    <property type="entry name" value="AAA+_ATPase"/>
</dbReference>
<dbReference type="FunFam" id="3.40.50.300:FF:000916">
    <property type="entry name" value="ABC transporter B family member 9"/>
    <property type="match status" value="1"/>
</dbReference>
<feature type="domain" description="ABC transporter" evidence="12">
    <location>
        <begin position="440"/>
        <end position="677"/>
    </location>
</feature>
<evidence type="ECO:0000256" key="8">
    <source>
        <dbReference type="ARBA" id="ARBA00022989"/>
    </source>
</evidence>
<dbReference type="Pfam" id="PF00664">
    <property type="entry name" value="ABC_membrane"/>
    <property type="match status" value="2"/>
</dbReference>
<dbReference type="PROSITE" id="PS50893">
    <property type="entry name" value="ABC_TRANSPORTER_2"/>
    <property type="match status" value="2"/>
</dbReference>
<dbReference type="InterPro" id="IPR027417">
    <property type="entry name" value="P-loop_NTPase"/>
</dbReference>
<organism evidence="14 15">
    <name type="scientific">Bifiguratus adelaidae</name>
    <dbReference type="NCBI Taxonomy" id="1938954"/>
    <lineage>
        <taxon>Eukaryota</taxon>
        <taxon>Fungi</taxon>
        <taxon>Fungi incertae sedis</taxon>
        <taxon>Mucoromycota</taxon>
        <taxon>Mucoromycotina</taxon>
        <taxon>Endogonomycetes</taxon>
        <taxon>Endogonales</taxon>
        <taxon>Endogonales incertae sedis</taxon>
        <taxon>Bifiguratus</taxon>
    </lineage>
</organism>
<keyword evidence="5" id="KW-0677">Repeat</keyword>
<dbReference type="FunFam" id="3.40.50.300:FF:000205">
    <property type="entry name" value="ABC transporter B family member 4"/>
    <property type="match status" value="1"/>
</dbReference>
<evidence type="ECO:0000313" key="15">
    <source>
        <dbReference type="Proteomes" id="UP000242875"/>
    </source>
</evidence>
<accession>A0A261XUQ5</accession>
<protein>
    <recommendedName>
        <fullName evidence="16">Multidrug resistance protein 1</fullName>
    </recommendedName>
</protein>
<evidence type="ECO:0008006" key="16">
    <source>
        <dbReference type="Google" id="ProtNLM"/>
    </source>
</evidence>
<feature type="transmembrane region" description="Helical" evidence="11">
    <location>
        <begin position="111"/>
        <end position="138"/>
    </location>
</feature>
<keyword evidence="9 11" id="KW-0472">Membrane</keyword>
<feature type="non-terminal residue" evidence="14">
    <location>
        <position position="1342"/>
    </location>
</feature>
<evidence type="ECO:0000256" key="9">
    <source>
        <dbReference type="ARBA" id="ARBA00023136"/>
    </source>
</evidence>
<evidence type="ECO:0000256" key="4">
    <source>
        <dbReference type="ARBA" id="ARBA00022692"/>
    </source>
</evidence>
<dbReference type="InterPro" id="IPR036640">
    <property type="entry name" value="ABC1_TM_sf"/>
</dbReference>
<evidence type="ECO:0000313" key="14">
    <source>
        <dbReference type="EMBL" id="OZJ02078.1"/>
    </source>
</evidence>
<keyword evidence="7" id="KW-0067">ATP-binding</keyword>
<proteinExistence type="inferred from homology"/>
<evidence type="ECO:0000256" key="3">
    <source>
        <dbReference type="ARBA" id="ARBA00022448"/>
    </source>
</evidence>
<reference evidence="14 15" key="1">
    <citation type="journal article" date="2017" name="Mycologia">
        <title>Bifiguratus adelaidae, gen. et sp. nov., a new member of Mucoromycotina in endophytic and soil-dwelling habitats.</title>
        <authorList>
            <person name="Torres-Cruz T.J."/>
            <person name="Billingsley Tobias T.L."/>
            <person name="Almatruk M."/>
            <person name="Hesse C."/>
            <person name="Kuske C.R."/>
            <person name="Desiro A."/>
            <person name="Benucci G.M."/>
            <person name="Bonito G."/>
            <person name="Stajich J.E."/>
            <person name="Dunlap C."/>
            <person name="Arnold A.E."/>
            <person name="Porras-Alfaro A."/>
        </authorList>
    </citation>
    <scope>NUCLEOTIDE SEQUENCE [LARGE SCALE GENOMIC DNA]</scope>
    <source>
        <strain evidence="14 15">AZ0501</strain>
    </source>
</reference>